<dbReference type="InterPro" id="IPR019223">
    <property type="entry name" value="DUF2147"/>
</dbReference>
<gene>
    <name evidence="2" type="ORF">GCM10007972_20680</name>
</gene>
<name>A0ABQ2LER1_9PROT</name>
<evidence type="ECO:0000259" key="1">
    <source>
        <dbReference type="Pfam" id="PF09917"/>
    </source>
</evidence>
<evidence type="ECO:0000313" key="3">
    <source>
        <dbReference type="Proteomes" id="UP000602381"/>
    </source>
</evidence>
<dbReference type="Proteomes" id="UP000602381">
    <property type="component" value="Unassembled WGS sequence"/>
</dbReference>
<dbReference type="EMBL" id="BMOV01000007">
    <property type="protein sequence ID" value="GGO13964.1"/>
    <property type="molecule type" value="Genomic_DNA"/>
</dbReference>
<comment type="caution">
    <text evidence="2">The sequence shown here is derived from an EMBL/GenBank/DDBJ whole genome shotgun (WGS) entry which is preliminary data.</text>
</comment>
<organism evidence="2 3">
    <name type="scientific">Iodidimonas muriae</name>
    <dbReference type="NCBI Taxonomy" id="261467"/>
    <lineage>
        <taxon>Bacteria</taxon>
        <taxon>Pseudomonadati</taxon>
        <taxon>Pseudomonadota</taxon>
        <taxon>Alphaproteobacteria</taxon>
        <taxon>Iodidimonadales</taxon>
        <taxon>Iodidimonadaceae</taxon>
        <taxon>Iodidimonas</taxon>
    </lineage>
</organism>
<protein>
    <recommendedName>
        <fullName evidence="1">DUF2147 domain-containing protein</fullName>
    </recommendedName>
</protein>
<proteinExistence type="predicted"/>
<dbReference type="PANTHER" id="PTHR36919">
    <property type="entry name" value="BLR1215 PROTEIN"/>
    <property type="match status" value="1"/>
</dbReference>
<accession>A0ABQ2LER1</accession>
<reference evidence="3" key="1">
    <citation type="journal article" date="2019" name="Int. J. Syst. Evol. Microbiol.">
        <title>The Global Catalogue of Microorganisms (GCM) 10K type strain sequencing project: providing services to taxonomists for standard genome sequencing and annotation.</title>
        <authorList>
            <consortium name="The Broad Institute Genomics Platform"/>
            <consortium name="The Broad Institute Genome Sequencing Center for Infectious Disease"/>
            <person name="Wu L."/>
            <person name="Ma J."/>
        </authorList>
    </citation>
    <scope>NUCLEOTIDE SEQUENCE [LARGE SCALE GENOMIC DNA]</scope>
    <source>
        <strain evidence="3">JCM 17843</strain>
    </source>
</reference>
<dbReference type="Gene3D" id="2.40.128.520">
    <property type="match status" value="1"/>
</dbReference>
<evidence type="ECO:0000313" key="2">
    <source>
        <dbReference type="EMBL" id="GGO13964.1"/>
    </source>
</evidence>
<sequence>MVGLLGLVAPLIASPVLAGPVLVGPSLAGPIQGMDLQSDLVPDPTKIMGVWKTKGGKSHVLIHPCVDETRLCGSLVWTDSGKRLGETILRDFAFDGARLDGGRIRDPRSGKEYRAKLELISSDQLRVKGCWLIFCGDQSWSRASSHLVDVAPNVEQGEGS</sequence>
<dbReference type="PANTHER" id="PTHR36919:SF2">
    <property type="entry name" value="BLL6627 PROTEIN"/>
    <property type="match status" value="1"/>
</dbReference>
<keyword evidence="3" id="KW-1185">Reference proteome</keyword>
<dbReference type="Pfam" id="PF09917">
    <property type="entry name" value="DUF2147"/>
    <property type="match status" value="1"/>
</dbReference>
<feature type="domain" description="DUF2147" evidence="1">
    <location>
        <begin position="49"/>
        <end position="142"/>
    </location>
</feature>